<dbReference type="AlphaFoldDB" id="A0A6S7GB31"/>
<comment type="caution">
    <text evidence="6">The sequence shown here is derived from an EMBL/GenBank/DDBJ whole genome shotgun (WGS) entry which is preliminary data.</text>
</comment>
<evidence type="ECO:0000313" key="7">
    <source>
        <dbReference type="Proteomes" id="UP001152795"/>
    </source>
</evidence>
<organism evidence="6 7">
    <name type="scientific">Paramuricea clavata</name>
    <name type="common">Red gorgonian</name>
    <name type="synonym">Violescent sea-whip</name>
    <dbReference type="NCBI Taxonomy" id="317549"/>
    <lineage>
        <taxon>Eukaryota</taxon>
        <taxon>Metazoa</taxon>
        <taxon>Cnidaria</taxon>
        <taxon>Anthozoa</taxon>
        <taxon>Octocorallia</taxon>
        <taxon>Malacalcyonacea</taxon>
        <taxon>Plexauridae</taxon>
        <taxon>Paramuricea</taxon>
    </lineage>
</organism>
<evidence type="ECO:0000256" key="1">
    <source>
        <dbReference type="ARBA" id="ARBA00004651"/>
    </source>
</evidence>
<dbReference type="Gene3D" id="1.20.1070.10">
    <property type="entry name" value="Rhodopsin 7-helix transmembrane proteins"/>
    <property type="match status" value="1"/>
</dbReference>
<evidence type="ECO:0000256" key="5">
    <source>
        <dbReference type="ARBA" id="ARBA00023136"/>
    </source>
</evidence>
<dbReference type="PROSITE" id="PS50262">
    <property type="entry name" value="G_PROTEIN_RECEP_F1_2"/>
    <property type="match status" value="1"/>
</dbReference>
<keyword evidence="7" id="KW-1185">Reference proteome</keyword>
<proteinExistence type="predicted"/>
<evidence type="ECO:0000256" key="2">
    <source>
        <dbReference type="ARBA" id="ARBA00022475"/>
    </source>
</evidence>
<dbReference type="InterPro" id="IPR000276">
    <property type="entry name" value="GPCR_Rhodpsn"/>
</dbReference>
<dbReference type="Proteomes" id="UP001152795">
    <property type="component" value="Unassembled WGS sequence"/>
</dbReference>
<reference evidence="6" key="1">
    <citation type="submission" date="2020-04" db="EMBL/GenBank/DDBJ databases">
        <authorList>
            <person name="Alioto T."/>
            <person name="Alioto T."/>
            <person name="Gomez Garrido J."/>
        </authorList>
    </citation>
    <scope>NUCLEOTIDE SEQUENCE</scope>
    <source>
        <strain evidence="6">A484AB</strain>
    </source>
</reference>
<keyword evidence="6" id="KW-0675">Receptor</keyword>
<dbReference type="CDD" id="cd00637">
    <property type="entry name" value="7tm_classA_rhodopsin-like"/>
    <property type="match status" value="1"/>
</dbReference>
<keyword evidence="2" id="KW-1003">Cell membrane</keyword>
<dbReference type="Pfam" id="PF00001">
    <property type="entry name" value="7tm_1"/>
    <property type="match status" value="1"/>
</dbReference>
<name>A0A6S7GB31_PARCT</name>
<dbReference type="GO" id="GO:0004930">
    <property type="term" value="F:G protein-coupled receptor activity"/>
    <property type="evidence" value="ECO:0007669"/>
    <property type="project" value="InterPro"/>
</dbReference>
<dbReference type="PANTHER" id="PTHR22750">
    <property type="entry name" value="G-PROTEIN COUPLED RECEPTOR"/>
    <property type="match status" value="1"/>
</dbReference>
<dbReference type="GO" id="GO:0005886">
    <property type="term" value="C:plasma membrane"/>
    <property type="evidence" value="ECO:0007669"/>
    <property type="project" value="UniProtKB-SubCell"/>
</dbReference>
<evidence type="ECO:0000256" key="3">
    <source>
        <dbReference type="ARBA" id="ARBA00022692"/>
    </source>
</evidence>
<dbReference type="InterPro" id="IPR017452">
    <property type="entry name" value="GPCR_Rhodpsn_7TM"/>
</dbReference>
<evidence type="ECO:0000313" key="6">
    <source>
        <dbReference type="EMBL" id="CAB3985327.1"/>
    </source>
</evidence>
<keyword evidence="5" id="KW-0472">Membrane</keyword>
<dbReference type="OrthoDB" id="10599428at2759"/>
<evidence type="ECO:0000256" key="4">
    <source>
        <dbReference type="ARBA" id="ARBA00022989"/>
    </source>
</evidence>
<protein>
    <submittedName>
        <fullName evidence="6">Adenosine receptor A1-like</fullName>
    </submittedName>
</protein>
<sequence length="325" mass="37585">MSSDLRNVSNSPRYFSLAWFRFPIEPEENIKVIEVLFDIILGMSLVSNIILFWMIWKNPDKKPRSSKDLLLANLSIVNVLSTLFGVVARIDNHVRPSSLSRTTLTRKAGAIMLSIILPKYYPSVFLLTLTQYGMIVKPLKFKSMDPQKVKTTMIFLSIHWVLTTAALIIIPIVYEDFDKYLKVMVTVIVCLSWVIIAFIAYMFIRILHTLWKRHNDLKKRFNVSATQQGTVAIRQNTRLARVLFVFIATLVLCSLPSNTTYLFIIHCSQCDQRVLVKACLYTLPLFLALQVIHPIYWLIATPTYYKELKRQARKLLVFCRCGNEN</sequence>
<keyword evidence="4" id="KW-1133">Transmembrane helix</keyword>
<accession>A0A6S7GB31</accession>
<comment type="subcellular location">
    <subcellularLocation>
        <location evidence="1">Cell membrane</location>
        <topology evidence="1">Multi-pass membrane protein</topology>
    </subcellularLocation>
</comment>
<gene>
    <name evidence="6" type="ORF">PACLA_8A010634</name>
</gene>
<dbReference type="EMBL" id="CACRXK020000858">
    <property type="protein sequence ID" value="CAB3985327.1"/>
    <property type="molecule type" value="Genomic_DNA"/>
</dbReference>
<keyword evidence="3" id="KW-0812">Transmembrane</keyword>
<dbReference type="SUPFAM" id="SSF81321">
    <property type="entry name" value="Family A G protein-coupled receptor-like"/>
    <property type="match status" value="1"/>
</dbReference>